<dbReference type="InterPro" id="IPR008482">
    <property type="entry name" value="DUF763"/>
</dbReference>
<name>A0A532V8E2_UNCT6</name>
<accession>A0A532V8E2</accession>
<gene>
    <name evidence="1" type="ORF">CEE36_03755</name>
</gene>
<dbReference type="PANTHER" id="PTHR38597:SF1">
    <property type="entry name" value="BLL3834 PROTEIN"/>
    <property type="match status" value="1"/>
</dbReference>
<evidence type="ECO:0000313" key="2">
    <source>
        <dbReference type="Proteomes" id="UP000317778"/>
    </source>
</evidence>
<evidence type="ECO:0008006" key="3">
    <source>
        <dbReference type="Google" id="ProtNLM"/>
    </source>
</evidence>
<proteinExistence type="predicted"/>
<reference evidence="1 2" key="1">
    <citation type="submission" date="2017-06" db="EMBL/GenBank/DDBJ databases">
        <title>Novel microbial phyla capable of carbon fixation and sulfur reduction in deep-sea sediments.</title>
        <authorList>
            <person name="Huang J."/>
            <person name="Baker B."/>
            <person name="Wang Y."/>
        </authorList>
    </citation>
    <scope>NUCLEOTIDE SEQUENCE [LARGE SCALE GENOMIC DNA]</scope>
    <source>
        <strain evidence="1">B3_TA06</strain>
    </source>
</reference>
<dbReference type="EMBL" id="NJBO01000004">
    <property type="protein sequence ID" value="TKJ43461.1"/>
    <property type="molecule type" value="Genomic_DNA"/>
</dbReference>
<dbReference type="Pfam" id="PF05559">
    <property type="entry name" value="DUF763"/>
    <property type="match status" value="1"/>
</dbReference>
<organism evidence="1 2">
    <name type="scientific">candidate division TA06 bacterium B3_TA06</name>
    <dbReference type="NCBI Taxonomy" id="2012487"/>
    <lineage>
        <taxon>Bacteria</taxon>
        <taxon>Bacteria division TA06</taxon>
    </lineage>
</organism>
<comment type="caution">
    <text evidence="1">The sequence shown here is derived from an EMBL/GenBank/DDBJ whole genome shotgun (WGS) entry which is preliminary data.</text>
</comment>
<protein>
    <recommendedName>
        <fullName evidence="3">DUF763 domain-containing protein</fullName>
    </recommendedName>
</protein>
<dbReference type="Proteomes" id="UP000317778">
    <property type="component" value="Unassembled WGS sequence"/>
</dbReference>
<sequence>MPRSTRNTADLPLHGGKAPRWLFNRMVELALVITDYILTEYGPDELLKRLTDPFWFQSLGCVLGFDWHSSGLTTTTCGALKIALADLGPNAGLYAVGGKGAASRKIPTELAALADAVGFSPDAFIYTSRMTAKVDSAGLQDGYQVYHQLFLFIPSSSQWVVIDQGMNTGRGWARRYHWGSDQLPSFVIDPHAAIEGRRGLDVLNMVSSDSVGSQGRSVEIANDVPHFRKEFMRIRHLELPAHHRINLSDLDSKRVQRVFLKTFEKPPQDFEHLLASPGVGPATIRALALVSQIIFGEKPSFEDPVSFSFAHGGKDGTPFPVNRKTYDHTISYFSNALKRSKLGHTEENQALHRLSRWLEEVSVGR</sequence>
<dbReference type="PANTHER" id="PTHR38597">
    <property type="entry name" value="BLL3834 PROTEIN"/>
    <property type="match status" value="1"/>
</dbReference>
<dbReference type="AlphaFoldDB" id="A0A532V8E2"/>
<evidence type="ECO:0000313" key="1">
    <source>
        <dbReference type="EMBL" id="TKJ43461.1"/>
    </source>
</evidence>